<dbReference type="AlphaFoldDB" id="A0A4C1U3L9"/>
<dbReference type="OrthoDB" id="283575at2759"/>
<accession>A0A4C1U3L9</accession>
<evidence type="ECO:0000256" key="1">
    <source>
        <dbReference type="SAM" id="MobiDB-lite"/>
    </source>
</evidence>
<comment type="caution">
    <text evidence="2">The sequence shown here is derived from an EMBL/GenBank/DDBJ whole genome shotgun (WGS) entry which is preliminary data.</text>
</comment>
<dbReference type="EMBL" id="BGZK01000121">
    <property type="protein sequence ID" value="GBP20654.1"/>
    <property type="molecule type" value="Genomic_DNA"/>
</dbReference>
<evidence type="ECO:0000313" key="2">
    <source>
        <dbReference type="EMBL" id="GBP20654.1"/>
    </source>
</evidence>
<protein>
    <submittedName>
        <fullName evidence="2">Uncharacterized protein</fullName>
    </submittedName>
</protein>
<gene>
    <name evidence="2" type="ORF">EVAR_16526_1</name>
</gene>
<reference evidence="2 3" key="1">
    <citation type="journal article" date="2019" name="Commun. Biol.">
        <title>The bagworm genome reveals a unique fibroin gene that provides high tensile strength.</title>
        <authorList>
            <person name="Kono N."/>
            <person name="Nakamura H."/>
            <person name="Ohtoshi R."/>
            <person name="Tomita M."/>
            <person name="Numata K."/>
            <person name="Arakawa K."/>
        </authorList>
    </citation>
    <scope>NUCLEOTIDE SEQUENCE [LARGE SCALE GENOMIC DNA]</scope>
</reference>
<keyword evidence="3" id="KW-1185">Reference proteome</keyword>
<organism evidence="2 3">
    <name type="scientific">Eumeta variegata</name>
    <name type="common">Bagworm moth</name>
    <name type="synonym">Eumeta japonica</name>
    <dbReference type="NCBI Taxonomy" id="151549"/>
    <lineage>
        <taxon>Eukaryota</taxon>
        <taxon>Metazoa</taxon>
        <taxon>Ecdysozoa</taxon>
        <taxon>Arthropoda</taxon>
        <taxon>Hexapoda</taxon>
        <taxon>Insecta</taxon>
        <taxon>Pterygota</taxon>
        <taxon>Neoptera</taxon>
        <taxon>Endopterygota</taxon>
        <taxon>Lepidoptera</taxon>
        <taxon>Glossata</taxon>
        <taxon>Ditrysia</taxon>
        <taxon>Tineoidea</taxon>
        <taxon>Psychidae</taxon>
        <taxon>Oiketicinae</taxon>
        <taxon>Eumeta</taxon>
    </lineage>
</organism>
<feature type="region of interest" description="Disordered" evidence="1">
    <location>
        <begin position="131"/>
        <end position="151"/>
    </location>
</feature>
<proteinExistence type="predicted"/>
<name>A0A4C1U3L9_EUMVA</name>
<sequence>MPWQAAASRNRSGARGMLWRGDDVYDAGFGHLARNFHERAVVLFRTVFNVLYACYSILVNNERHKALFYTGGMPEDCLSGGGSSTTGSMDDECPPVILSWEGSADIQSGDILIVRIADAALLETSTTDIPRRTTEHNNATNNDGERIHRSPPQPAVYQVTRQGHEHCDVTDGMLLDIAPLAEQHDKLITLYDKDLTEGVNLLIGMRALHLRTRTHTYIVVETENNQKKQK</sequence>
<evidence type="ECO:0000313" key="3">
    <source>
        <dbReference type="Proteomes" id="UP000299102"/>
    </source>
</evidence>
<dbReference type="STRING" id="151549.A0A4C1U3L9"/>
<dbReference type="Proteomes" id="UP000299102">
    <property type="component" value="Unassembled WGS sequence"/>
</dbReference>